<name>A0A8D8HYU0_CULPI</name>
<dbReference type="AlphaFoldDB" id="A0A8D8HYU0"/>
<organism evidence="2">
    <name type="scientific">Culex pipiens</name>
    <name type="common">House mosquito</name>
    <dbReference type="NCBI Taxonomy" id="7175"/>
    <lineage>
        <taxon>Eukaryota</taxon>
        <taxon>Metazoa</taxon>
        <taxon>Ecdysozoa</taxon>
        <taxon>Arthropoda</taxon>
        <taxon>Hexapoda</taxon>
        <taxon>Insecta</taxon>
        <taxon>Pterygota</taxon>
        <taxon>Neoptera</taxon>
        <taxon>Endopterygota</taxon>
        <taxon>Diptera</taxon>
        <taxon>Nematocera</taxon>
        <taxon>Culicoidea</taxon>
        <taxon>Culicidae</taxon>
        <taxon>Culicinae</taxon>
        <taxon>Culicini</taxon>
        <taxon>Culex</taxon>
        <taxon>Culex</taxon>
    </lineage>
</organism>
<dbReference type="EMBL" id="HBUE01004941">
    <property type="protein sequence ID" value="CAG6445507.1"/>
    <property type="molecule type" value="Transcribed_RNA"/>
</dbReference>
<evidence type="ECO:0000256" key="1">
    <source>
        <dbReference type="SAM" id="MobiDB-lite"/>
    </source>
</evidence>
<dbReference type="EMBL" id="HBUE01004936">
    <property type="protein sequence ID" value="CAG6445501.1"/>
    <property type="molecule type" value="Transcribed_RNA"/>
</dbReference>
<protein>
    <submittedName>
        <fullName evidence="2">Inactive rhomboid protein 1</fullName>
    </submittedName>
</protein>
<feature type="region of interest" description="Disordered" evidence="1">
    <location>
        <begin position="32"/>
        <end position="52"/>
    </location>
</feature>
<dbReference type="EMBL" id="HBUE01004940">
    <property type="protein sequence ID" value="CAG6445504.1"/>
    <property type="molecule type" value="Transcribed_RNA"/>
</dbReference>
<feature type="region of interest" description="Disordered" evidence="1">
    <location>
        <begin position="338"/>
        <end position="375"/>
    </location>
</feature>
<feature type="compositionally biased region" description="Low complexity" evidence="1">
    <location>
        <begin position="87"/>
        <end position="115"/>
    </location>
</feature>
<dbReference type="EMBL" id="HBUE01336731">
    <property type="protein sequence ID" value="CAG6596409.1"/>
    <property type="molecule type" value="Transcribed_RNA"/>
</dbReference>
<reference evidence="2" key="1">
    <citation type="submission" date="2021-05" db="EMBL/GenBank/DDBJ databases">
        <authorList>
            <person name="Alioto T."/>
            <person name="Alioto T."/>
            <person name="Gomez Garrido J."/>
        </authorList>
    </citation>
    <scope>NUCLEOTIDE SEQUENCE</scope>
</reference>
<evidence type="ECO:0000313" key="2">
    <source>
        <dbReference type="EMBL" id="CAG6544275.1"/>
    </source>
</evidence>
<dbReference type="EMBL" id="HBUE01229948">
    <property type="protein sequence ID" value="CAG6544275.1"/>
    <property type="molecule type" value="Transcribed_RNA"/>
</dbReference>
<proteinExistence type="predicted"/>
<feature type="compositionally biased region" description="Polar residues" evidence="1">
    <location>
        <begin position="339"/>
        <end position="361"/>
    </location>
</feature>
<feature type="compositionally biased region" description="Basic and acidic residues" evidence="1">
    <location>
        <begin position="363"/>
        <end position="375"/>
    </location>
</feature>
<accession>A0A8D8HYU0</accession>
<feature type="region of interest" description="Disordered" evidence="1">
    <location>
        <begin position="87"/>
        <end position="159"/>
    </location>
</feature>
<sequence>MSRSRRSSFGHSHYQQQFTVTSTINYGDGLCDNGASVPQNGAPSPSRFSESSYSNLGTRLTAFVSPPSGGECYRNEENLRPCCVAATPTAPSSSSSVAPPPSSDRYSSTSSAPTSIIGYPDNRNAPHHRSMSPSSRTRYPVPERFRDPPPAPKTDQYGNYLINNPPPLMTNSESYSYLTSTVHTPVKRYIPTPPPPENYHQQDMGLGPTLMAGLIASKGGINIINQSTTRTPVVSTLPYRLKVEPKSSQVQHLTAEDATDHYATPPRARPVKCQQPLCTFAQSATLGRQPRQLCSGTQEYSLLRTPTPVSIMSEPMNAANPTDEDNCYHCSSLRRATGVHQTTQTSGPISPQPLSISSVSMSEMERQSPLKEEEL</sequence>